<dbReference type="EMBL" id="MU006807">
    <property type="protein sequence ID" value="KAF2635433.1"/>
    <property type="molecule type" value="Genomic_DNA"/>
</dbReference>
<gene>
    <name evidence="2" type="ORF">P280DRAFT_411647</name>
</gene>
<feature type="chain" id="PRO_5025621901" description="Acid protease" evidence="1">
    <location>
        <begin position="25"/>
        <end position="499"/>
    </location>
</feature>
<feature type="signal peptide" evidence="1">
    <location>
        <begin position="1"/>
        <end position="24"/>
    </location>
</feature>
<evidence type="ECO:0000313" key="3">
    <source>
        <dbReference type="Proteomes" id="UP000799753"/>
    </source>
</evidence>
<keyword evidence="1" id="KW-0732">Signal</keyword>
<keyword evidence="3" id="KW-1185">Reference proteome</keyword>
<evidence type="ECO:0000256" key="1">
    <source>
        <dbReference type="SAM" id="SignalP"/>
    </source>
</evidence>
<name>A0A6A6RK60_9PLEO</name>
<proteinExistence type="predicted"/>
<sequence length="499" mass="55462">MVIPYRRLLIFCSTFATVVADTKATPSPVPTSLVRRADPSESTAVPIVTLGPIEGYITPKSTYSQPSGDKLQIYPTGIYNDFPDDGITVAFGPDLVKRMEESMGDNCQQDTNACRDRIIPILHNTDIETHSKRFPGLVPPIGSFLILAAIVAEIYIWGDRASTITLNSVSLPYPDLVHMHEISWSDIFAIEEDTDENPATITIPAMSATTTSRGQNFITIETLTADAGDRKTGDFIYHIPVNSARRIQNYLAITARAGFQEATDKCKGVDVYKPNIIRGRQPGLAVDTADQCRRLVQRYTPIFMKGIPESSYQLAPEDYPVLSDPFDFPIQNFMTTNGVYSVPVASVYHLMDLNLQNGETTPAAPRSQYPSEIDIPTLVKSTVAFTILMQAAMADGEMALEIWVPQTAVKTDLKEGDFLCPTDLLCTSEDCGAQEDDEEILERNAICKTDKYENCKCQRVMDPRRKYVKKGDVEAQYEFDPQCTGTVQEDPKMVELFKK</sequence>
<accession>A0A6A6RK60</accession>
<organism evidence="2 3">
    <name type="scientific">Massarina eburnea CBS 473.64</name>
    <dbReference type="NCBI Taxonomy" id="1395130"/>
    <lineage>
        <taxon>Eukaryota</taxon>
        <taxon>Fungi</taxon>
        <taxon>Dikarya</taxon>
        <taxon>Ascomycota</taxon>
        <taxon>Pezizomycotina</taxon>
        <taxon>Dothideomycetes</taxon>
        <taxon>Pleosporomycetidae</taxon>
        <taxon>Pleosporales</taxon>
        <taxon>Massarineae</taxon>
        <taxon>Massarinaceae</taxon>
        <taxon>Massarina</taxon>
    </lineage>
</organism>
<reference evidence="2" key="1">
    <citation type="journal article" date="2020" name="Stud. Mycol.">
        <title>101 Dothideomycetes genomes: a test case for predicting lifestyles and emergence of pathogens.</title>
        <authorList>
            <person name="Haridas S."/>
            <person name="Albert R."/>
            <person name="Binder M."/>
            <person name="Bloem J."/>
            <person name="Labutti K."/>
            <person name="Salamov A."/>
            <person name="Andreopoulos B."/>
            <person name="Baker S."/>
            <person name="Barry K."/>
            <person name="Bills G."/>
            <person name="Bluhm B."/>
            <person name="Cannon C."/>
            <person name="Castanera R."/>
            <person name="Culley D."/>
            <person name="Daum C."/>
            <person name="Ezra D."/>
            <person name="Gonzalez J."/>
            <person name="Henrissat B."/>
            <person name="Kuo A."/>
            <person name="Liang C."/>
            <person name="Lipzen A."/>
            <person name="Lutzoni F."/>
            <person name="Magnuson J."/>
            <person name="Mondo S."/>
            <person name="Nolan M."/>
            <person name="Ohm R."/>
            <person name="Pangilinan J."/>
            <person name="Park H.-J."/>
            <person name="Ramirez L."/>
            <person name="Alfaro M."/>
            <person name="Sun H."/>
            <person name="Tritt A."/>
            <person name="Yoshinaga Y."/>
            <person name="Zwiers L.-H."/>
            <person name="Turgeon B."/>
            <person name="Goodwin S."/>
            <person name="Spatafora J."/>
            <person name="Crous P."/>
            <person name="Grigoriev I."/>
        </authorList>
    </citation>
    <scope>NUCLEOTIDE SEQUENCE</scope>
    <source>
        <strain evidence="2">CBS 473.64</strain>
    </source>
</reference>
<protein>
    <recommendedName>
        <fullName evidence="4">Acid protease</fullName>
    </recommendedName>
</protein>
<dbReference type="OrthoDB" id="3793221at2759"/>
<dbReference type="Proteomes" id="UP000799753">
    <property type="component" value="Unassembled WGS sequence"/>
</dbReference>
<dbReference type="AlphaFoldDB" id="A0A6A6RK60"/>
<evidence type="ECO:0008006" key="4">
    <source>
        <dbReference type="Google" id="ProtNLM"/>
    </source>
</evidence>
<evidence type="ECO:0000313" key="2">
    <source>
        <dbReference type="EMBL" id="KAF2635433.1"/>
    </source>
</evidence>